<gene>
    <name evidence="2" type="ORF">AURDEDRAFT_131151</name>
</gene>
<dbReference type="EMBL" id="JH687944">
    <property type="protein sequence ID" value="EJD34465.1"/>
    <property type="molecule type" value="Genomic_DNA"/>
</dbReference>
<feature type="region of interest" description="Disordered" evidence="1">
    <location>
        <begin position="1"/>
        <end position="58"/>
    </location>
</feature>
<protein>
    <submittedName>
        <fullName evidence="2">Uncharacterized protein</fullName>
    </submittedName>
</protein>
<name>J0WPT0_AURST</name>
<proteinExistence type="predicted"/>
<dbReference type="KEGG" id="adl:AURDEDRAFT_131151"/>
<evidence type="ECO:0000313" key="3">
    <source>
        <dbReference type="Proteomes" id="UP000006514"/>
    </source>
</evidence>
<evidence type="ECO:0000313" key="2">
    <source>
        <dbReference type="EMBL" id="EJD34465.1"/>
    </source>
</evidence>
<reference evidence="3" key="1">
    <citation type="journal article" date="2012" name="Science">
        <title>The Paleozoic origin of enzymatic lignin decomposition reconstructed from 31 fungal genomes.</title>
        <authorList>
            <person name="Floudas D."/>
            <person name="Binder M."/>
            <person name="Riley R."/>
            <person name="Barry K."/>
            <person name="Blanchette R.A."/>
            <person name="Henrissat B."/>
            <person name="Martinez A.T."/>
            <person name="Otillar R."/>
            <person name="Spatafora J.W."/>
            <person name="Yadav J.S."/>
            <person name="Aerts A."/>
            <person name="Benoit I."/>
            <person name="Boyd A."/>
            <person name="Carlson A."/>
            <person name="Copeland A."/>
            <person name="Coutinho P.M."/>
            <person name="de Vries R.P."/>
            <person name="Ferreira P."/>
            <person name="Findley K."/>
            <person name="Foster B."/>
            <person name="Gaskell J."/>
            <person name="Glotzer D."/>
            <person name="Gorecki P."/>
            <person name="Heitman J."/>
            <person name="Hesse C."/>
            <person name="Hori C."/>
            <person name="Igarashi K."/>
            <person name="Jurgens J.A."/>
            <person name="Kallen N."/>
            <person name="Kersten P."/>
            <person name="Kohler A."/>
            <person name="Kuees U."/>
            <person name="Kumar T.K.A."/>
            <person name="Kuo A."/>
            <person name="LaButti K."/>
            <person name="Larrondo L.F."/>
            <person name="Lindquist E."/>
            <person name="Ling A."/>
            <person name="Lombard V."/>
            <person name="Lucas S."/>
            <person name="Lundell T."/>
            <person name="Martin R."/>
            <person name="McLaughlin D.J."/>
            <person name="Morgenstern I."/>
            <person name="Morin E."/>
            <person name="Murat C."/>
            <person name="Nagy L.G."/>
            <person name="Nolan M."/>
            <person name="Ohm R.A."/>
            <person name="Patyshakuliyeva A."/>
            <person name="Rokas A."/>
            <person name="Ruiz-Duenas F.J."/>
            <person name="Sabat G."/>
            <person name="Salamov A."/>
            <person name="Samejima M."/>
            <person name="Schmutz J."/>
            <person name="Slot J.C."/>
            <person name="St John F."/>
            <person name="Stenlid J."/>
            <person name="Sun H."/>
            <person name="Sun S."/>
            <person name="Syed K."/>
            <person name="Tsang A."/>
            <person name="Wiebenga A."/>
            <person name="Young D."/>
            <person name="Pisabarro A."/>
            <person name="Eastwood D.C."/>
            <person name="Martin F."/>
            <person name="Cullen D."/>
            <person name="Grigoriev I.V."/>
            <person name="Hibbett D.S."/>
        </authorList>
    </citation>
    <scope>NUCLEOTIDE SEQUENCE [LARGE SCALE GENOMIC DNA]</scope>
    <source>
        <strain evidence="3">TFB10046</strain>
    </source>
</reference>
<evidence type="ECO:0000256" key="1">
    <source>
        <dbReference type="SAM" id="MobiDB-lite"/>
    </source>
</evidence>
<dbReference type="Proteomes" id="UP000006514">
    <property type="component" value="Unassembled WGS sequence"/>
</dbReference>
<accession>J0WPT0</accession>
<organism evidence="2 3">
    <name type="scientific">Auricularia subglabra (strain TFB-10046 / SS5)</name>
    <name type="common">White-rot fungus</name>
    <name type="synonym">Auricularia delicata (strain TFB10046)</name>
    <dbReference type="NCBI Taxonomy" id="717982"/>
    <lineage>
        <taxon>Eukaryota</taxon>
        <taxon>Fungi</taxon>
        <taxon>Dikarya</taxon>
        <taxon>Basidiomycota</taxon>
        <taxon>Agaricomycotina</taxon>
        <taxon>Agaricomycetes</taxon>
        <taxon>Auriculariales</taxon>
        <taxon>Auriculariaceae</taxon>
        <taxon>Auricularia</taxon>
    </lineage>
</organism>
<dbReference type="AlphaFoldDB" id="J0WPT0"/>
<keyword evidence="3" id="KW-1185">Reference proteome</keyword>
<dbReference type="InParanoid" id="J0WPT0"/>
<sequence>MQRPPGAVSRAPAENPAGVVLQSHKDLPRSPPGSESDASSRRQDKKKRKLDLAGTVGRTPVAVQEAHVPASASQINFGLPGHLLSPRSGPSAVPVPAEVILARPDLAEVARLMTGVAHFKYETRRLLEFLAGKLTEVLPDLPDRPDDLS</sequence>